<dbReference type="OrthoDB" id="10261433at2759"/>
<dbReference type="GO" id="GO:0008483">
    <property type="term" value="F:transaminase activity"/>
    <property type="evidence" value="ECO:0007669"/>
    <property type="project" value="InterPro"/>
</dbReference>
<sequence>MAYLQSMPKSETIRLREKHVGAACQLFFRSSPLKIVRGVAQFMYDETGERYLDCINNVAHVGHCHPHVVEAGRNQMSLISTNNRYLHDELVILAERLVKTLPEPLSVCFFVNSGSEANDLALRLARIYTKNKDVVTLDHAYHGHLTSMIDVSPYKLNLPGGPEKPEWVHVAPVPDVYRGKYTYPNDSQSEGELAEMYAVEVDKICKEIVKKNGGVCAFIAESLQSCGGQIIPPDGYMKRVYEHVREASGVCIADEVQVGFGRVGTHMWAFETQDVVPDIVTIGKPMGNGHPVAAVITTPEIAKSFADTGVEYFNTYGGNPVSCAIANAVLDVIEEERLLERATRVGSHLLARCNDLKLKHRLIGDVRGRGLFVGVELVTDRETRTPATAEAKHIINRMREEKILISRDGPDSNVLKFKPPMVFTTQDADRLVDTLDRVLAELDGNRAPVTNLKLEVLVTPISKDMTQSDAIVNKNIQSIKSS</sequence>
<organism evidence="4 5">
    <name type="scientific">Galleria mellonella</name>
    <name type="common">Greater wax moth</name>
    <dbReference type="NCBI Taxonomy" id="7137"/>
    <lineage>
        <taxon>Eukaryota</taxon>
        <taxon>Metazoa</taxon>
        <taxon>Ecdysozoa</taxon>
        <taxon>Arthropoda</taxon>
        <taxon>Hexapoda</taxon>
        <taxon>Insecta</taxon>
        <taxon>Pterygota</taxon>
        <taxon>Neoptera</taxon>
        <taxon>Endopterygota</taxon>
        <taxon>Lepidoptera</taxon>
        <taxon>Glossata</taxon>
        <taxon>Ditrysia</taxon>
        <taxon>Pyraloidea</taxon>
        <taxon>Pyralidae</taxon>
        <taxon>Galleriinae</taxon>
        <taxon>Galleria</taxon>
    </lineage>
</organism>
<reference evidence="5" key="1">
    <citation type="submission" date="2025-08" db="UniProtKB">
        <authorList>
            <consortium name="RefSeq"/>
        </authorList>
    </citation>
    <scope>IDENTIFICATION</scope>
    <source>
        <tissue evidence="5">Whole larvae</tissue>
    </source>
</reference>
<evidence type="ECO:0000313" key="4">
    <source>
        <dbReference type="Proteomes" id="UP001652740"/>
    </source>
</evidence>
<dbReference type="Proteomes" id="UP001652740">
    <property type="component" value="Unplaced"/>
</dbReference>
<dbReference type="GO" id="GO:0030170">
    <property type="term" value="F:pyridoxal phosphate binding"/>
    <property type="evidence" value="ECO:0007669"/>
    <property type="project" value="InterPro"/>
</dbReference>
<dbReference type="CDD" id="cd00610">
    <property type="entry name" value="OAT_like"/>
    <property type="match status" value="1"/>
</dbReference>
<dbReference type="InterPro" id="IPR049704">
    <property type="entry name" value="Aminotrans_3_PPA_site"/>
</dbReference>
<dbReference type="KEGG" id="gmw:113515404"/>
<evidence type="ECO:0000313" key="5">
    <source>
        <dbReference type="RefSeq" id="XP_026755398.1"/>
    </source>
</evidence>
<keyword evidence="2 3" id="KW-0663">Pyridoxal phosphate</keyword>
<gene>
    <name evidence="5" type="primary">LOC113515404</name>
</gene>
<proteinExistence type="inferred from homology"/>
<evidence type="ECO:0000256" key="2">
    <source>
        <dbReference type="ARBA" id="ARBA00022898"/>
    </source>
</evidence>
<dbReference type="RefSeq" id="XP_026755398.1">
    <property type="nucleotide sequence ID" value="XM_026899597.3"/>
</dbReference>
<dbReference type="Gene3D" id="3.40.640.10">
    <property type="entry name" value="Type I PLP-dependent aspartate aminotransferase-like (Major domain)"/>
    <property type="match status" value="1"/>
</dbReference>
<dbReference type="GeneID" id="113515404"/>
<name>A0A6J1WLD7_GALME</name>
<dbReference type="PROSITE" id="PS00600">
    <property type="entry name" value="AA_TRANSFER_CLASS_3"/>
    <property type="match status" value="1"/>
</dbReference>
<dbReference type="InterPro" id="IPR015422">
    <property type="entry name" value="PyrdxlP-dep_Trfase_small"/>
</dbReference>
<dbReference type="InterPro" id="IPR015424">
    <property type="entry name" value="PyrdxlP-dep_Trfase"/>
</dbReference>
<evidence type="ECO:0000256" key="1">
    <source>
        <dbReference type="ARBA" id="ARBA00008954"/>
    </source>
</evidence>
<protein>
    <submittedName>
        <fullName evidence="5">Alanine--glyoxylate aminotransferase 2-like</fullName>
    </submittedName>
</protein>
<dbReference type="FunCoup" id="A0A6J1WLD7">
    <property type="interactions" value="147"/>
</dbReference>
<dbReference type="PANTHER" id="PTHR45688">
    <property type="match status" value="1"/>
</dbReference>
<comment type="similarity">
    <text evidence="1 3">Belongs to the class-III pyridoxal-phosphate-dependent aminotransferase family.</text>
</comment>
<dbReference type="GO" id="GO:0005739">
    <property type="term" value="C:mitochondrion"/>
    <property type="evidence" value="ECO:0007669"/>
    <property type="project" value="TreeGrafter"/>
</dbReference>
<dbReference type="PANTHER" id="PTHR45688:SF13">
    <property type="entry name" value="ALANINE--GLYOXYLATE AMINOTRANSFERASE 2-LIKE"/>
    <property type="match status" value="1"/>
</dbReference>
<evidence type="ECO:0000256" key="3">
    <source>
        <dbReference type="RuleBase" id="RU003560"/>
    </source>
</evidence>
<dbReference type="Pfam" id="PF00202">
    <property type="entry name" value="Aminotran_3"/>
    <property type="match status" value="1"/>
</dbReference>
<dbReference type="PIRSF" id="PIRSF000521">
    <property type="entry name" value="Transaminase_4ab_Lys_Orn"/>
    <property type="match status" value="1"/>
</dbReference>
<dbReference type="SUPFAM" id="SSF53383">
    <property type="entry name" value="PLP-dependent transferases"/>
    <property type="match status" value="1"/>
</dbReference>
<dbReference type="Gene3D" id="3.90.1150.10">
    <property type="entry name" value="Aspartate Aminotransferase, domain 1"/>
    <property type="match status" value="1"/>
</dbReference>
<dbReference type="InParanoid" id="A0A6J1WLD7"/>
<dbReference type="AlphaFoldDB" id="A0A6J1WLD7"/>
<keyword evidence="4" id="KW-1185">Reference proteome</keyword>
<dbReference type="InterPro" id="IPR005814">
    <property type="entry name" value="Aminotrans_3"/>
</dbReference>
<dbReference type="InterPro" id="IPR015421">
    <property type="entry name" value="PyrdxlP-dep_Trfase_major"/>
</dbReference>
<accession>A0A6J1WLD7</accession>